<sequence>MTITQATNIQAMRSYRAFVYPVTASTWDLEGEEGRKLVEPIHLKAASSDDAAEKARWLTGKAVLSVERKD</sequence>
<dbReference type="RefSeq" id="WP_182325128.1">
    <property type="nucleotide sequence ID" value="NZ_CP058554.1"/>
</dbReference>
<evidence type="ECO:0000313" key="2">
    <source>
        <dbReference type="Proteomes" id="UP000515240"/>
    </source>
</evidence>
<accession>A0A7G5ELX1</accession>
<evidence type="ECO:0000313" key="1">
    <source>
        <dbReference type="EMBL" id="QMV74996.1"/>
    </source>
</evidence>
<dbReference type="KEGG" id="cpis:HS961_20325"/>
<dbReference type="AlphaFoldDB" id="A0A7G5ELX1"/>
<dbReference type="EMBL" id="CP058554">
    <property type="protein sequence ID" value="QMV74996.1"/>
    <property type="molecule type" value="Genomic_DNA"/>
</dbReference>
<name>A0A7G5ELX1_9BURK</name>
<dbReference type="Proteomes" id="UP000515240">
    <property type="component" value="Chromosome"/>
</dbReference>
<gene>
    <name evidence="1" type="ORF">HS961_20325</name>
</gene>
<reference evidence="1 2" key="1">
    <citation type="journal article" date="2020" name="G3 (Bethesda)">
        <title>CeMbio - The Caenorhabditis elegans Microbiome Resource.</title>
        <authorList>
            <person name="Dirksen P."/>
            <person name="Assie A."/>
            <person name="Zimmermann J."/>
            <person name="Zhang F."/>
            <person name="Tietje A.M."/>
            <person name="Marsh S.A."/>
            <person name="Felix M.A."/>
            <person name="Shapira M."/>
            <person name="Kaleta C."/>
            <person name="Schulenburg H."/>
            <person name="Samuel B."/>
        </authorList>
    </citation>
    <scope>NUCLEOTIDE SEQUENCE [LARGE SCALE GENOMIC DNA]</scope>
    <source>
        <strain evidence="1 2">BIGb0172</strain>
    </source>
</reference>
<protein>
    <submittedName>
        <fullName evidence="1">Uncharacterized protein</fullName>
    </submittedName>
</protein>
<keyword evidence="2" id="KW-1185">Reference proteome</keyword>
<proteinExistence type="predicted"/>
<organism evidence="1 2">
    <name type="scientific">Comamonas piscis</name>
    <dbReference type="NCBI Taxonomy" id="1562974"/>
    <lineage>
        <taxon>Bacteria</taxon>
        <taxon>Pseudomonadati</taxon>
        <taxon>Pseudomonadota</taxon>
        <taxon>Betaproteobacteria</taxon>
        <taxon>Burkholderiales</taxon>
        <taxon>Comamonadaceae</taxon>
        <taxon>Comamonas</taxon>
    </lineage>
</organism>